<gene>
    <name evidence="1" type="ORF">GJV76_15120</name>
</gene>
<comment type="caution">
    <text evidence="1">The sequence shown here is derived from an EMBL/GenBank/DDBJ whole genome shotgun (WGS) entry which is preliminary data.</text>
</comment>
<protein>
    <submittedName>
        <fullName evidence="1">Tetracycline regulation of excision, RteC</fullName>
    </submittedName>
</protein>
<organism evidence="1 2">
    <name type="scientific">Myroides albus</name>
    <dbReference type="NCBI Taxonomy" id="2562892"/>
    <lineage>
        <taxon>Bacteria</taxon>
        <taxon>Pseudomonadati</taxon>
        <taxon>Bacteroidota</taxon>
        <taxon>Flavobacteriia</taxon>
        <taxon>Flavobacteriales</taxon>
        <taxon>Flavobacteriaceae</taxon>
        <taxon>Myroides</taxon>
    </lineage>
</organism>
<name>A0A6I3LTY7_9FLAO</name>
<dbReference type="Proteomes" id="UP000438760">
    <property type="component" value="Unassembled WGS sequence"/>
</dbReference>
<sequence length="239" mass="28215">MKNFDYKWICQEFLSNEQQLSTDPETAIKQAKEMALYFKKGLSMVKQIVTTKGFTSQEEQIIFFKNIKPKFLARLIFYNKVYRIEANAPIIGSKTIEKYFIAQQNKLQRDFFEHLHKSDFYNYYKSGRSDKDVKYFTLGNINILQGVNSFVFELDAEFSTYYDYIIAKIISNELFYNYIKTRLENITNSKQPTIKHANQPHVYWSDTKAALVELIYALYLNGSINKGNVELQKIAFFFN</sequence>
<proteinExistence type="predicted"/>
<evidence type="ECO:0000313" key="2">
    <source>
        <dbReference type="Proteomes" id="UP000438760"/>
    </source>
</evidence>
<keyword evidence="2" id="KW-1185">Reference proteome</keyword>
<accession>A0A6I3LTY7</accession>
<evidence type="ECO:0000313" key="1">
    <source>
        <dbReference type="EMBL" id="MTG99435.1"/>
    </source>
</evidence>
<dbReference type="InterPro" id="IPR018534">
    <property type="entry name" value="Tet_reg_excision_RteC"/>
</dbReference>
<dbReference type="EMBL" id="WMJX01000083">
    <property type="protein sequence ID" value="MTG99435.1"/>
    <property type="molecule type" value="Genomic_DNA"/>
</dbReference>
<reference evidence="1 2" key="1">
    <citation type="submission" date="2019-11" db="EMBL/GenBank/DDBJ databases">
        <title>Genome of Strain BIT-d1.</title>
        <authorList>
            <person name="Yang Y."/>
        </authorList>
    </citation>
    <scope>NUCLEOTIDE SEQUENCE [LARGE SCALE GENOMIC DNA]</scope>
    <source>
        <strain evidence="1 2">BIT-d1</strain>
    </source>
</reference>
<dbReference type="AlphaFoldDB" id="A0A6I3LTY7"/>
<dbReference type="OrthoDB" id="790983at2"/>
<dbReference type="Pfam" id="PF09357">
    <property type="entry name" value="RteC"/>
    <property type="match status" value="1"/>
</dbReference>